<proteinExistence type="predicted"/>
<dbReference type="PANTHER" id="PTHR30086">
    <property type="entry name" value="ARGININE EXPORTER PROTEIN ARGO"/>
    <property type="match status" value="1"/>
</dbReference>
<sequence length="208" mass="21937">MCAMNSHSHELLAVATLTILAVVSPGADFAMVTRNSLLHGRRAGLLSALGVAAGVQLHVLYTMLGVGLLLRNAPEWLGVIRLAGAAYLVVVGWTTFRAGPAREGALAASAGLGPWAAWRMGFLTNALNPKTTLFVVSVYTQVVSAGTPLWQQAAYGGFMSVAHLVWFATVTFLFSEPRLRARLMARQQGVNRAIGGVLVGLGVWLAVG</sequence>
<organism evidence="7 8">
    <name type="scientific">Piscinibacter gummiphilus</name>
    <dbReference type="NCBI Taxonomy" id="946333"/>
    <lineage>
        <taxon>Bacteria</taxon>
        <taxon>Pseudomonadati</taxon>
        <taxon>Pseudomonadota</taxon>
        <taxon>Betaproteobacteria</taxon>
        <taxon>Burkholderiales</taxon>
        <taxon>Sphaerotilaceae</taxon>
        <taxon>Piscinibacter</taxon>
    </lineage>
</organism>
<reference evidence="7 8" key="1">
    <citation type="submission" date="2016-04" db="EMBL/GenBank/DDBJ databases">
        <title>Complete genome sequence of natural rubber-degrading, novel Gram-negative bacterium, Rhizobacter gummiphilus strain NS21.</title>
        <authorList>
            <person name="Tabata M."/>
            <person name="Kasai D."/>
            <person name="Fukuda M."/>
        </authorList>
    </citation>
    <scope>NUCLEOTIDE SEQUENCE [LARGE SCALE GENOMIC DNA]</scope>
    <source>
        <strain evidence="7 8">NS21</strain>
    </source>
</reference>
<dbReference type="GO" id="GO:0015171">
    <property type="term" value="F:amino acid transmembrane transporter activity"/>
    <property type="evidence" value="ECO:0007669"/>
    <property type="project" value="TreeGrafter"/>
</dbReference>
<dbReference type="EMBL" id="CP015118">
    <property type="protein sequence ID" value="ARN20032.1"/>
    <property type="molecule type" value="Genomic_DNA"/>
</dbReference>
<dbReference type="Proteomes" id="UP000193427">
    <property type="component" value="Chromosome"/>
</dbReference>
<feature type="transmembrane region" description="Helical" evidence="6">
    <location>
        <begin position="189"/>
        <end position="207"/>
    </location>
</feature>
<evidence type="ECO:0000256" key="1">
    <source>
        <dbReference type="ARBA" id="ARBA00004651"/>
    </source>
</evidence>
<evidence type="ECO:0000313" key="7">
    <source>
        <dbReference type="EMBL" id="ARN20032.1"/>
    </source>
</evidence>
<evidence type="ECO:0000256" key="6">
    <source>
        <dbReference type="SAM" id="Phobius"/>
    </source>
</evidence>
<feature type="transmembrane region" description="Helical" evidence="6">
    <location>
        <begin position="76"/>
        <end position="96"/>
    </location>
</feature>
<dbReference type="InterPro" id="IPR001123">
    <property type="entry name" value="LeuE-type"/>
</dbReference>
<keyword evidence="3 6" id="KW-0812">Transmembrane</keyword>
<comment type="subcellular location">
    <subcellularLocation>
        <location evidence="1">Cell membrane</location>
        <topology evidence="1">Multi-pass membrane protein</topology>
    </subcellularLocation>
</comment>
<feature type="transmembrane region" description="Helical" evidence="6">
    <location>
        <begin position="45"/>
        <end position="69"/>
    </location>
</feature>
<keyword evidence="8" id="KW-1185">Reference proteome</keyword>
<evidence type="ECO:0000256" key="5">
    <source>
        <dbReference type="ARBA" id="ARBA00023136"/>
    </source>
</evidence>
<gene>
    <name evidence="7" type="ORF">A4W93_08965</name>
</gene>
<keyword evidence="2" id="KW-1003">Cell membrane</keyword>
<protein>
    <submittedName>
        <fullName evidence="7">Lysine transporter LysE</fullName>
    </submittedName>
</protein>
<name>A0A1W6L732_9BURK</name>
<feature type="transmembrane region" description="Helical" evidence="6">
    <location>
        <begin position="153"/>
        <end position="174"/>
    </location>
</feature>
<keyword evidence="4 6" id="KW-1133">Transmembrane helix</keyword>
<dbReference type="STRING" id="946333.A4W93_08965"/>
<dbReference type="GO" id="GO:0005886">
    <property type="term" value="C:plasma membrane"/>
    <property type="evidence" value="ECO:0007669"/>
    <property type="project" value="UniProtKB-SubCell"/>
</dbReference>
<dbReference type="Pfam" id="PF01810">
    <property type="entry name" value="LysE"/>
    <property type="match status" value="1"/>
</dbReference>
<dbReference type="AlphaFoldDB" id="A0A1W6L732"/>
<dbReference type="KEGG" id="rgu:A4W93_08965"/>
<evidence type="ECO:0000256" key="3">
    <source>
        <dbReference type="ARBA" id="ARBA00022692"/>
    </source>
</evidence>
<evidence type="ECO:0000256" key="4">
    <source>
        <dbReference type="ARBA" id="ARBA00022989"/>
    </source>
</evidence>
<dbReference type="PANTHER" id="PTHR30086:SF21">
    <property type="entry name" value="TRANSPORT PROTEIN"/>
    <property type="match status" value="1"/>
</dbReference>
<evidence type="ECO:0000256" key="2">
    <source>
        <dbReference type="ARBA" id="ARBA00022475"/>
    </source>
</evidence>
<keyword evidence="5 6" id="KW-0472">Membrane</keyword>
<evidence type="ECO:0000313" key="8">
    <source>
        <dbReference type="Proteomes" id="UP000193427"/>
    </source>
</evidence>
<accession>A0A1W6L732</accession>